<proteinExistence type="inferred from homology"/>
<dbReference type="InterPro" id="IPR050581">
    <property type="entry name" value="CRR_secretory_protein"/>
</dbReference>
<dbReference type="GO" id="GO:0005576">
    <property type="term" value="C:extracellular region"/>
    <property type="evidence" value="ECO:0007669"/>
    <property type="project" value="UniProtKB-SubCell"/>
</dbReference>
<dbReference type="Pfam" id="PF01657">
    <property type="entry name" value="Stress-antifung"/>
    <property type="match status" value="1"/>
</dbReference>
<comment type="subcellular location">
    <subcellularLocation>
        <location evidence="1">Secreted</location>
    </subcellularLocation>
</comment>
<dbReference type="CDD" id="cd23509">
    <property type="entry name" value="Gnk2-like"/>
    <property type="match status" value="1"/>
</dbReference>
<evidence type="ECO:0000256" key="3">
    <source>
        <dbReference type="ARBA" id="ARBA00022729"/>
    </source>
</evidence>
<dbReference type="EMBL" id="VIBQ01001515">
    <property type="protein sequence ID" value="KAC7773634.1"/>
    <property type="molecule type" value="Genomic_DNA"/>
</dbReference>
<keyword evidence="2" id="KW-0964">Secreted</keyword>
<organism evidence="7 8">
    <name type="scientific">Carpinus fangiana</name>
    <dbReference type="NCBI Taxonomy" id="176857"/>
    <lineage>
        <taxon>Eukaryota</taxon>
        <taxon>Viridiplantae</taxon>
        <taxon>Streptophyta</taxon>
        <taxon>Embryophyta</taxon>
        <taxon>Tracheophyta</taxon>
        <taxon>Spermatophyta</taxon>
        <taxon>Magnoliopsida</taxon>
        <taxon>eudicotyledons</taxon>
        <taxon>Gunneridae</taxon>
        <taxon>Pentapetalae</taxon>
        <taxon>rosids</taxon>
        <taxon>fabids</taxon>
        <taxon>Fagales</taxon>
        <taxon>Betulaceae</taxon>
        <taxon>Carpinus</taxon>
    </lineage>
</organism>
<dbReference type="PANTHER" id="PTHR32411:SF43">
    <property type="entry name" value="CYSTEINE-RICH REPEAT SECRETORY PROTEIN 38"/>
    <property type="match status" value="1"/>
</dbReference>
<evidence type="ECO:0000256" key="4">
    <source>
        <dbReference type="ARBA" id="ARBA00022737"/>
    </source>
</evidence>
<keyword evidence="3" id="KW-0732">Signal</keyword>
<protein>
    <recommendedName>
        <fullName evidence="6">Gnk2-homologous domain-containing protein</fullName>
    </recommendedName>
</protein>
<evidence type="ECO:0000256" key="2">
    <source>
        <dbReference type="ARBA" id="ARBA00022525"/>
    </source>
</evidence>
<evidence type="ECO:0000259" key="6">
    <source>
        <dbReference type="PROSITE" id="PS51473"/>
    </source>
</evidence>
<keyword evidence="8" id="KW-1185">Reference proteome</keyword>
<evidence type="ECO:0000256" key="1">
    <source>
        <dbReference type="ARBA" id="ARBA00004613"/>
    </source>
</evidence>
<reference evidence="7 8" key="1">
    <citation type="submission" date="2019-06" db="EMBL/GenBank/DDBJ databases">
        <title>A chromosomal-level reference genome of Carpinus fangiana (Coryloideae, Betulaceae).</title>
        <authorList>
            <person name="Yang X."/>
            <person name="Wang Z."/>
            <person name="Zhang L."/>
            <person name="Hao G."/>
            <person name="Liu J."/>
            <person name="Yang Y."/>
        </authorList>
    </citation>
    <scope>NUCLEOTIDE SEQUENCE [LARGE SCALE GENOMIC DNA]</scope>
    <source>
        <strain evidence="7">Cfa_2016G</strain>
        <tissue evidence="7">Leaf</tissue>
    </source>
</reference>
<comment type="similarity">
    <text evidence="5">Belongs to the cysteine-rich repeat secretory protein family.</text>
</comment>
<comment type="caution">
    <text evidence="7">The sequence shown here is derived from an EMBL/GenBank/DDBJ whole genome shotgun (WGS) entry which is preliminary data.</text>
</comment>
<sequence>MPEAKKDRFNELLDRTTGSLATLASNSSTGKKFATKKVEFNSSLMGSQTLYSLVQCTPDLTVSDCNKCLRGARMQLPTCCDGKQGWMGSATKLYS</sequence>
<dbReference type="Gene3D" id="3.30.430.20">
    <property type="entry name" value="Gnk2 domain, C-X8-C-X2-C motif"/>
    <property type="match status" value="1"/>
</dbReference>
<dbReference type="PANTHER" id="PTHR32411">
    <property type="entry name" value="CYSTEINE-RICH REPEAT SECRETORY PROTEIN 38-RELATED"/>
    <property type="match status" value="1"/>
</dbReference>
<dbReference type="PROSITE" id="PS51473">
    <property type="entry name" value="GNK2"/>
    <property type="match status" value="1"/>
</dbReference>
<dbReference type="InterPro" id="IPR002902">
    <property type="entry name" value="GNK2"/>
</dbReference>
<dbReference type="Proteomes" id="UP000327013">
    <property type="component" value="Unassembled WGS sequence"/>
</dbReference>
<dbReference type="InterPro" id="IPR038408">
    <property type="entry name" value="GNK2_sf"/>
</dbReference>
<accession>A0A5N6L6F8</accession>
<evidence type="ECO:0000256" key="5">
    <source>
        <dbReference type="ARBA" id="ARBA00038515"/>
    </source>
</evidence>
<dbReference type="OrthoDB" id="1750094at2759"/>
<feature type="domain" description="Gnk2-homologous" evidence="6">
    <location>
        <begin position="1"/>
        <end position="95"/>
    </location>
</feature>
<name>A0A5N6L6F8_9ROSI</name>
<dbReference type="AlphaFoldDB" id="A0A5N6L6F8"/>
<evidence type="ECO:0000313" key="8">
    <source>
        <dbReference type="Proteomes" id="UP000327013"/>
    </source>
</evidence>
<gene>
    <name evidence="7" type="ORF">FH972_027258</name>
</gene>
<evidence type="ECO:0000313" key="7">
    <source>
        <dbReference type="EMBL" id="KAC7773634.1"/>
    </source>
</evidence>
<keyword evidence="4" id="KW-0677">Repeat</keyword>